<evidence type="ECO:0000313" key="5">
    <source>
        <dbReference type="Proteomes" id="UP001159937"/>
    </source>
</evidence>
<keyword evidence="1" id="KW-0472">Membrane</keyword>
<reference evidence="3" key="2">
    <citation type="submission" date="2022-09" db="EMBL/GenBank/DDBJ databases">
        <title>Intensive care unit water sources are persistently colonized with multi-drug resistant bacteria and are the site of extensive horizontal gene transfer of antibiotic resistance genes.</title>
        <authorList>
            <person name="Diorio-Toth L."/>
        </authorList>
    </citation>
    <scope>NUCLEOTIDE SEQUENCE</scope>
    <source>
        <strain evidence="3">GD03918</strain>
    </source>
</reference>
<feature type="transmembrane region" description="Helical" evidence="1">
    <location>
        <begin position="6"/>
        <end position="29"/>
    </location>
</feature>
<keyword evidence="1" id="KW-1133">Transmembrane helix</keyword>
<evidence type="ECO:0000313" key="2">
    <source>
        <dbReference type="EMBL" id="KLY31906.1"/>
    </source>
</evidence>
<evidence type="ECO:0000313" key="3">
    <source>
        <dbReference type="EMBL" id="MDH0963280.1"/>
    </source>
</evidence>
<evidence type="ECO:0008006" key="6">
    <source>
        <dbReference type="Google" id="ProtNLM"/>
    </source>
</evidence>
<proteinExistence type="predicted"/>
<name>A0AAE3TRP9_9ENTR</name>
<dbReference type="EMBL" id="LEUS01000020">
    <property type="protein sequence ID" value="KLY31906.1"/>
    <property type="molecule type" value="Genomic_DNA"/>
</dbReference>
<gene>
    <name evidence="3" type="ORF">N5C89_10590</name>
    <name evidence="2" type="ORF">SK91_03258</name>
</gene>
<accession>A0AAE3TRP9</accession>
<protein>
    <recommendedName>
        <fullName evidence="6">Inner membrane protein</fullName>
    </recommendedName>
</protein>
<organism evidence="3 5">
    <name type="scientific">Klebsiella michiganensis</name>
    <dbReference type="NCBI Taxonomy" id="1134687"/>
    <lineage>
        <taxon>Bacteria</taxon>
        <taxon>Pseudomonadati</taxon>
        <taxon>Pseudomonadota</taxon>
        <taxon>Gammaproteobacteria</taxon>
        <taxon>Enterobacterales</taxon>
        <taxon>Enterobacteriaceae</taxon>
        <taxon>Klebsiella/Raoultella group</taxon>
        <taxon>Klebsiella</taxon>
    </lineage>
</organism>
<keyword evidence="4" id="KW-1185">Reference proteome</keyword>
<comment type="caution">
    <text evidence="3">The sequence shown here is derived from an EMBL/GenBank/DDBJ whole genome shotgun (WGS) entry which is preliminary data.</text>
</comment>
<sequence length="135" mass="15377">MINTPDKVFLVATCLGTVFIIASVIVSLLNRKRFKEICQLYKEKFGSLPDAVLLFENVNSLYFKGAYGIKTQFIFMPLLWNKSSILTKNDDKDFIRGLPKRIIRPFYVEALLGLVSIVFFVIAGILMLAIKHGWV</sequence>
<dbReference type="Proteomes" id="UP001159937">
    <property type="component" value="Unassembled WGS sequence"/>
</dbReference>
<dbReference type="RefSeq" id="WP_032751389.1">
    <property type="nucleotide sequence ID" value="NZ_CABEJB010000027.1"/>
</dbReference>
<dbReference type="EMBL" id="JAOCBF010000011">
    <property type="protein sequence ID" value="MDH0963280.1"/>
    <property type="molecule type" value="Genomic_DNA"/>
</dbReference>
<feature type="transmembrane region" description="Helical" evidence="1">
    <location>
        <begin position="106"/>
        <end position="130"/>
    </location>
</feature>
<evidence type="ECO:0000256" key="1">
    <source>
        <dbReference type="SAM" id="Phobius"/>
    </source>
</evidence>
<evidence type="ECO:0000313" key="4">
    <source>
        <dbReference type="Proteomes" id="UP000036305"/>
    </source>
</evidence>
<dbReference type="AlphaFoldDB" id="A0AAE3TRP9"/>
<reference evidence="2 4" key="1">
    <citation type="submission" date="2015-06" db="EMBL/GenBank/DDBJ databases">
        <title>The Genome Sequence of None.</title>
        <authorList>
            <consortium name="The Broad Institute Genomics Platform"/>
            <consortium name="The Broad Institute Genome Sequencing Center for Infectious Disease"/>
            <person name="Earl A.M."/>
            <person name="Onderdonk A.B."/>
            <person name="Kirby J."/>
            <person name="Ferraro M.J."/>
            <person name="Huang S."/>
            <person name="Spencer M."/>
            <person name="Fodor A."/>
            <person name="Hooper D."/>
            <person name="Dekker J."/>
            <person name="O'Brien T."/>
            <person name="Quan V."/>
            <person name="Gombosev A."/>
            <person name="Delaney M."/>
            <person name="DuBois A."/>
            <person name="Ernst C."/>
            <person name="Kim D.S."/>
            <person name="Rossman W."/>
            <person name="Gohs F."/>
            <person name="Petruso H."/>
            <person name="Nozar T."/>
            <person name="Mougeot F."/>
            <person name="Manson-McGuire A."/>
            <person name="Young S."/>
            <person name="Abouelleil A."/>
            <person name="Cao P."/>
            <person name="Chapman S.B."/>
            <person name="Griggs A."/>
            <person name="Priest M."/>
            <person name="Shea T."/>
            <person name="Wortman I."/>
            <person name="Wortman J.R."/>
            <person name="Nusbaum C."/>
            <person name="Birren B."/>
        </authorList>
    </citation>
    <scope>NUCLEOTIDE SEQUENCE [LARGE SCALE GENOMIC DNA]</scope>
    <source>
        <strain evidence="2 4">MGH87</strain>
    </source>
</reference>
<dbReference type="Proteomes" id="UP000036305">
    <property type="component" value="Unassembled WGS sequence"/>
</dbReference>
<keyword evidence="1" id="KW-0812">Transmembrane</keyword>